<evidence type="ECO:0000313" key="3">
    <source>
        <dbReference type="EMBL" id="KAL3827562.1"/>
    </source>
</evidence>
<dbReference type="AlphaFoldDB" id="A0ABD3SSN3"/>
<sequence length="480" mass="54928">MWSGQDAGVQQQNLQRKLNSFNNDDVHIISDVLGHTTYLDGFRSNEQFTVAVAEHHAALAAVPASEKVAFDEAQRSNPHLFDDEHVLQFLWAENFDAPASARRMVRYWNDRYMLFRPEKFCMPMTIKGALIDDQLAMNRGYVQLLPETDTAGRAIIYIDWSRHEPSLGYTEESMQRVFWYMVHVAIEDVTILQRGLVILIYPQEARLDQFDQSLWNSISKFCERSLPLRWRSTHIVHPNRFFSIIHPVFMSSLPKSVQDRVVVHSGTKMKVLANLLRYCLPWDRIPSEIGGCIDLDLEQWLTERMEKEGRVECQKPPAHKLPFPITSDVANHQEKNILTGALPPELTPQRTIQHILVSDQAFSDQKIPYDVKSGEKLLKSLKQRGNTSKSDGKVSAAKAPNTAIKTGRKSDPRMDRAVKAKLDNPSLPLVDALRIGGFDFPQLDGSSPQYSFQDKDNVKITQRKNQLLRRIRTVKKQGDK</sequence>
<name>A0ABD3SSN3_9STRA</name>
<gene>
    <name evidence="3" type="ORF">ACHAXA_002059</name>
</gene>
<dbReference type="SUPFAM" id="SSF52087">
    <property type="entry name" value="CRAL/TRIO domain"/>
    <property type="match status" value="1"/>
</dbReference>
<dbReference type="Gene3D" id="3.40.525.10">
    <property type="entry name" value="CRAL-TRIO lipid binding domain"/>
    <property type="match status" value="1"/>
</dbReference>
<accession>A0ABD3SSN3</accession>
<feature type="region of interest" description="Disordered" evidence="1">
    <location>
        <begin position="383"/>
        <end position="415"/>
    </location>
</feature>
<dbReference type="PROSITE" id="PS50191">
    <property type="entry name" value="CRAL_TRIO"/>
    <property type="match status" value="1"/>
</dbReference>
<evidence type="ECO:0000256" key="1">
    <source>
        <dbReference type="SAM" id="MobiDB-lite"/>
    </source>
</evidence>
<evidence type="ECO:0000259" key="2">
    <source>
        <dbReference type="PROSITE" id="PS50191"/>
    </source>
</evidence>
<reference evidence="3 4" key="1">
    <citation type="submission" date="2024-10" db="EMBL/GenBank/DDBJ databases">
        <title>Updated reference genomes for cyclostephanoid diatoms.</title>
        <authorList>
            <person name="Roberts W.R."/>
            <person name="Alverson A.J."/>
        </authorList>
    </citation>
    <scope>NUCLEOTIDE SEQUENCE [LARGE SCALE GENOMIC DNA]</scope>
    <source>
        <strain evidence="3 4">AJA228-03</strain>
    </source>
</reference>
<evidence type="ECO:0000313" key="4">
    <source>
        <dbReference type="Proteomes" id="UP001530377"/>
    </source>
</evidence>
<proteinExistence type="predicted"/>
<dbReference type="Proteomes" id="UP001530377">
    <property type="component" value="Unassembled WGS sequence"/>
</dbReference>
<dbReference type="PANTHER" id="PTHR10174:SF208">
    <property type="entry name" value="CRAL-TRIO DOMAIN-CONTAINING PROTEIN DDB_G0278031"/>
    <property type="match status" value="1"/>
</dbReference>
<dbReference type="EMBL" id="JALLPB020000002">
    <property type="protein sequence ID" value="KAL3827562.1"/>
    <property type="molecule type" value="Genomic_DNA"/>
</dbReference>
<comment type="caution">
    <text evidence="3">The sequence shown here is derived from an EMBL/GenBank/DDBJ whole genome shotgun (WGS) entry which is preliminary data.</text>
</comment>
<feature type="domain" description="CRAL-TRIO" evidence="2">
    <location>
        <begin position="132"/>
        <end position="297"/>
    </location>
</feature>
<dbReference type="InterPro" id="IPR036865">
    <property type="entry name" value="CRAL-TRIO_dom_sf"/>
</dbReference>
<protein>
    <recommendedName>
        <fullName evidence="2">CRAL-TRIO domain-containing protein</fullName>
    </recommendedName>
</protein>
<dbReference type="CDD" id="cd00170">
    <property type="entry name" value="SEC14"/>
    <property type="match status" value="1"/>
</dbReference>
<keyword evidence="4" id="KW-1185">Reference proteome</keyword>
<dbReference type="Pfam" id="PF00650">
    <property type="entry name" value="CRAL_TRIO"/>
    <property type="match status" value="1"/>
</dbReference>
<dbReference type="InterPro" id="IPR001251">
    <property type="entry name" value="CRAL-TRIO_dom"/>
</dbReference>
<dbReference type="PANTHER" id="PTHR10174">
    <property type="entry name" value="ALPHA-TOCOPHEROL TRANSFER PROTEIN-RELATED"/>
    <property type="match status" value="1"/>
</dbReference>
<organism evidence="3 4">
    <name type="scientific">Cyclostephanos tholiformis</name>
    <dbReference type="NCBI Taxonomy" id="382380"/>
    <lineage>
        <taxon>Eukaryota</taxon>
        <taxon>Sar</taxon>
        <taxon>Stramenopiles</taxon>
        <taxon>Ochrophyta</taxon>
        <taxon>Bacillariophyta</taxon>
        <taxon>Coscinodiscophyceae</taxon>
        <taxon>Thalassiosirophycidae</taxon>
        <taxon>Stephanodiscales</taxon>
        <taxon>Stephanodiscaceae</taxon>
        <taxon>Cyclostephanos</taxon>
    </lineage>
</organism>